<dbReference type="SUPFAM" id="SSF158682">
    <property type="entry name" value="TerB-like"/>
    <property type="match status" value="1"/>
</dbReference>
<organism evidence="2 3">
    <name type="scientific">Sorangium cellulosum</name>
    <name type="common">Polyangium cellulosum</name>
    <dbReference type="NCBI Taxonomy" id="56"/>
    <lineage>
        <taxon>Bacteria</taxon>
        <taxon>Pseudomonadati</taxon>
        <taxon>Myxococcota</taxon>
        <taxon>Polyangia</taxon>
        <taxon>Polyangiales</taxon>
        <taxon>Polyangiaceae</taxon>
        <taxon>Sorangium</taxon>
    </lineage>
</organism>
<gene>
    <name evidence="2" type="ORF">BE04_38640</name>
</gene>
<dbReference type="AlphaFoldDB" id="A0A150PT96"/>
<sequence length="141" mass="15528">MPLMSPPPLQTLDEPNLEALVELMFLAAFADGEFSQEEKVHFSRSVESLTDRRIPQSTMDELIRTVVEQLQKEGRAARLASLKERLATPQARKVAFSLAAQVVVADGIVRSSERELLLDVAAALELDQTEAADVVRRLAAS</sequence>
<evidence type="ECO:0000259" key="1">
    <source>
        <dbReference type="Pfam" id="PF05099"/>
    </source>
</evidence>
<dbReference type="Gene3D" id="1.10.3680.10">
    <property type="entry name" value="TerB-like"/>
    <property type="match status" value="1"/>
</dbReference>
<feature type="domain" description="Co-chaperone DjlA N-terminal" evidence="1">
    <location>
        <begin position="19"/>
        <end position="132"/>
    </location>
</feature>
<name>A0A150PT96_SORCE</name>
<comment type="caution">
    <text evidence="2">The sequence shown here is derived from an EMBL/GenBank/DDBJ whole genome shotgun (WGS) entry which is preliminary data.</text>
</comment>
<accession>A0A150PT96</accession>
<dbReference type="Proteomes" id="UP000075604">
    <property type="component" value="Unassembled WGS sequence"/>
</dbReference>
<evidence type="ECO:0000313" key="2">
    <source>
        <dbReference type="EMBL" id="KYF58678.1"/>
    </source>
</evidence>
<reference evidence="2 3" key="1">
    <citation type="submission" date="2014-02" db="EMBL/GenBank/DDBJ databases">
        <title>The small core and large imbalanced accessory genome model reveals a collaborative survival strategy of Sorangium cellulosum strains in nature.</title>
        <authorList>
            <person name="Han K."/>
            <person name="Peng R."/>
            <person name="Blom J."/>
            <person name="Li Y.-Z."/>
        </authorList>
    </citation>
    <scope>NUCLEOTIDE SEQUENCE [LARGE SCALE GENOMIC DNA]</scope>
    <source>
        <strain evidence="2 3">So0157-18</strain>
    </source>
</reference>
<dbReference type="InterPro" id="IPR029024">
    <property type="entry name" value="TerB-like"/>
</dbReference>
<proteinExistence type="predicted"/>
<dbReference type="Pfam" id="PF05099">
    <property type="entry name" value="TerB"/>
    <property type="match status" value="1"/>
</dbReference>
<evidence type="ECO:0000313" key="3">
    <source>
        <dbReference type="Proteomes" id="UP000075604"/>
    </source>
</evidence>
<dbReference type="InterPro" id="IPR007791">
    <property type="entry name" value="DjlA_N"/>
</dbReference>
<protein>
    <recommendedName>
        <fullName evidence="1">Co-chaperone DjlA N-terminal domain-containing protein</fullName>
    </recommendedName>
</protein>
<dbReference type="EMBL" id="JELX01001526">
    <property type="protein sequence ID" value="KYF58678.1"/>
    <property type="molecule type" value="Genomic_DNA"/>
</dbReference>
<dbReference type="CDD" id="cd07176">
    <property type="entry name" value="terB"/>
    <property type="match status" value="1"/>
</dbReference>